<dbReference type="OrthoDB" id="9778880at2"/>
<evidence type="ECO:0000256" key="1">
    <source>
        <dbReference type="ARBA" id="ARBA00007592"/>
    </source>
</evidence>
<dbReference type="SMART" id="SM01130">
    <property type="entry name" value="DHDPS"/>
    <property type="match status" value="1"/>
</dbReference>
<sequence>MPSAREARDWARSGGLRGIGDSLYTPFSGIDGDEIDYDAYRALVRYCVGDLKHPMLWLTSGIAEWWSLTIDERKRLTEIAIEEARAIDPTVVIQACTAANSAKDAVELTLHAQEAGADIAYIQTPPMELHGGEGVLRFFQYVADRTDIALGLFNSPSSNYVMTPQEVARIAEAVPAVCATKEGAFRPYASKALHALAPDLVIWECDLIVYRAGWLQEGIVTGAQLGTCGYLYETPDDKRYTAYFQLIEAGDIPAAAAHAKASGIDRFSEDMGTWFTKYPGRPDYFTHWGAAFRYAASVMGLPMGDYAESRPPQWILPEEAKAQLRRAVENAGYARALAPTA</sequence>
<dbReference type="EMBL" id="FOEE01000002">
    <property type="protein sequence ID" value="SEO54668.1"/>
    <property type="molecule type" value="Genomic_DNA"/>
</dbReference>
<accession>A0A1H8QKX8</accession>
<dbReference type="InterPro" id="IPR013785">
    <property type="entry name" value="Aldolase_TIM"/>
</dbReference>
<dbReference type="PANTHER" id="PTHR12128:SF66">
    <property type="entry name" value="4-HYDROXY-2-OXOGLUTARATE ALDOLASE, MITOCHONDRIAL"/>
    <property type="match status" value="1"/>
</dbReference>
<gene>
    <name evidence="3" type="ORF">SAMN05660991_00655</name>
</gene>
<dbReference type="GO" id="GO:0008840">
    <property type="term" value="F:4-hydroxy-tetrahydrodipicolinate synthase activity"/>
    <property type="evidence" value="ECO:0007669"/>
    <property type="project" value="TreeGrafter"/>
</dbReference>
<protein>
    <submittedName>
        <fullName evidence="3">4-hydroxy-tetrahydrodipicolinate synthase</fullName>
    </submittedName>
</protein>
<reference evidence="4" key="1">
    <citation type="submission" date="2016-10" db="EMBL/GenBank/DDBJ databases">
        <authorList>
            <person name="Varghese N."/>
            <person name="Submissions S."/>
        </authorList>
    </citation>
    <scope>NUCLEOTIDE SEQUENCE [LARGE SCALE GENOMIC DNA]</scope>
    <source>
        <strain evidence="4">DSM 45413</strain>
    </source>
</reference>
<proteinExistence type="inferred from homology"/>
<dbReference type="Proteomes" id="UP000198960">
    <property type="component" value="Unassembled WGS sequence"/>
</dbReference>
<name>A0A1H8QKX8_9ACTN</name>
<dbReference type="CDD" id="cd00408">
    <property type="entry name" value="DHDPS-like"/>
    <property type="match status" value="1"/>
</dbReference>
<evidence type="ECO:0000256" key="2">
    <source>
        <dbReference type="ARBA" id="ARBA00023239"/>
    </source>
</evidence>
<dbReference type="AlphaFoldDB" id="A0A1H8QKX8"/>
<comment type="similarity">
    <text evidence="1">Belongs to the DapA family.</text>
</comment>
<keyword evidence="2" id="KW-0456">Lyase</keyword>
<evidence type="ECO:0000313" key="3">
    <source>
        <dbReference type="EMBL" id="SEO54668.1"/>
    </source>
</evidence>
<organism evidence="3 4">
    <name type="scientific">Trujillonella endophytica</name>
    <dbReference type="NCBI Taxonomy" id="673521"/>
    <lineage>
        <taxon>Bacteria</taxon>
        <taxon>Bacillati</taxon>
        <taxon>Actinomycetota</taxon>
        <taxon>Actinomycetes</taxon>
        <taxon>Geodermatophilales</taxon>
        <taxon>Geodermatophilaceae</taxon>
        <taxon>Trujillonella</taxon>
    </lineage>
</organism>
<dbReference type="SUPFAM" id="SSF51569">
    <property type="entry name" value="Aldolase"/>
    <property type="match status" value="1"/>
</dbReference>
<keyword evidence="4" id="KW-1185">Reference proteome</keyword>
<dbReference type="Gene3D" id="3.20.20.70">
    <property type="entry name" value="Aldolase class I"/>
    <property type="match status" value="1"/>
</dbReference>
<dbReference type="PANTHER" id="PTHR12128">
    <property type="entry name" value="DIHYDRODIPICOLINATE SYNTHASE"/>
    <property type="match status" value="1"/>
</dbReference>
<dbReference type="RefSeq" id="WP_091940161.1">
    <property type="nucleotide sequence ID" value="NZ_FOEE01000002.1"/>
</dbReference>
<dbReference type="Pfam" id="PF00701">
    <property type="entry name" value="DHDPS"/>
    <property type="match status" value="1"/>
</dbReference>
<dbReference type="InterPro" id="IPR002220">
    <property type="entry name" value="DapA-like"/>
</dbReference>
<evidence type="ECO:0000313" key="4">
    <source>
        <dbReference type="Proteomes" id="UP000198960"/>
    </source>
</evidence>
<dbReference type="STRING" id="673521.SAMN05660991_00655"/>